<dbReference type="AlphaFoldDB" id="A0AAD5DZZ5"/>
<dbReference type="PANTHER" id="PTHR31551">
    <property type="entry name" value="PRE-MRNA-SPLICING FACTOR CWF18"/>
    <property type="match status" value="1"/>
</dbReference>
<feature type="coiled-coil region" evidence="1">
    <location>
        <begin position="115"/>
        <end position="143"/>
    </location>
</feature>
<evidence type="ECO:0000256" key="1">
    <source>
        <dbReference type="SAM" id="Coils"/>
    </source>
</evidence>
<feature type="region of interest" description="Disordered" evidence="2">
    <location>
        <begin position="1"/>
        <end position="48"/>
    </location>
</feature>
<name>A0AAD5DZZ5_9CHLO</name>
<dbReference type="EMBL" id="JADXDR010000015">
    <property type="protein sequence ID" value="KAI7845566.1"/>
    <property type="molecule type" value="Genomic_DNA"/>
</dbReference>
<sequence>MDPERKARLAAMRAEAAAAGEAADGDAAAVPAAEQQQADGQQQEAGEPVLRFRNYAPVADERIQHEKVAPAKVPEFEEVTVDVDAVLGDDPEEVLINVAPKKANWDLRRDIAGSLARLERRTQAAMIKLMQQEEQRRQEEEQQAE</sequence>
<accession>A0AAD5DZZ5</accession>
<evidence type="ECO:0000313" key="3">
    <source>
        <dbReference type="EMBL" id="KAI7845566.1"/>
    </source>
</evidence>
<dbReference type="Pfam" id="PF08315">
    <property type="entry name" value="cwf18"/>
    <property type="match status" value="1"/>
</dbReference>
<dbReference type="GO" id="GO:0005684">
    <property type="term" value="C:U2-type spliceosomal complex"/>
    <property type="evidence" value="ECO:0007669"/>
    <property type="project" value="TreeGrafter"/>
</dbReference>
<organism evidence="3 4">
    <name type="scientific">Chlorella ohadii</name>
    <dbReference type="NCBI Taxonomy" id="2649997"/>
    <lineage>
        <taxon>Eukaryota</taxon>
        <taxon>Viridiplantae</taxon>
        <taxon>Chlorophyta</taxon>
        <taxon>core chlorophytes</taxon>
        <taxon>Trebouxiophyceae</taxon>
        <taxon>Chlorellales</taxon>
        <taxon>Chlorellaceae</taxon>
        <taxon>Chlorella clade</taxon>
        <taxon>Chlorella</taxon>
    </lineage>
</organism>
<dbReference type="InterPro" id="IPR013169">
    <property type="entry name" value="mRNA_splic_Cwf18-like"/>
</dbReference>
<proteinExistence type="predicted"/>
<evidence type="ECO:0000256" key="2">
    <source>
        <dbReference type="SAM" id="MobiDB-lite"/>
    </source>
</evidence>
<dbReference type="Proteomes" id="UP001205105">
    <property type="component" value="Unassembled WGS sequence"/>
</dbReference>
<keyword evidence="4" id="KW-1185">Reference proteome</keyword>
<reference evidence="3" key="1">
    <citation type="submission" date="2020-11" db="EMBL/GenBank/DDBJ databases">
        <title>Chlorella ohadii genome sequencing and assembly.</title>
        <authorList>
            <person name="Murik O."/>
            <person name="Treves H."/>
            <person name="Kedem I."/>
            <person name="Shotland Y."/>
            <person name="Kaplan A."/>
        </authorList>
    </citation>
    <scope>NUCLEOTIDE SEQUENCE</scope>
    <source>
        <strain evidence="3">1</strain>
    </source>
</reference>
<comment type="caution">
    <text evidence="3">The sequence shown here is derived from an EMBL/GenBank/DDBJ whole genome shotgun (WGS) entry which is preliminary data.</text>
</comment>
<evidence type="ECO:0008006" key="5">
    <source>
        <dbReference type="Google" id="ProtNLM"/>
    </source>
</evidence>
<dbReference type="PANTHER" id="PTHR31551:SF1">
    <property type="entry name" value="COILED-COIL DOMAIN-CONTAINING PROTEIN 12"/>
    <property type="match status" value="1"/>
</dbReference>
<protein>
    <recommendedName>
        <fullName evidence="5">Coiled-coil domain-containing protein 12</fullName>
    </recommendedName>
</protein>
<keyword evidence="1" id="KW-0175">Coiled coil</keyword>
<feature type="compositionally biased region" description="Low complexity" evidence="2">
    <location>
        <begin position="9"/>
        <end position="47"/>
    </location>
</feature>
<gene>
    <name evidence="3" type="ORF">COHA_000856</name>
</gene>
<dbReference type="GO" id="GO:0071014">
    <property type="term" value="C:post-mRNA release spliceosomal complex"/>
    <property type="evidence" value="ECO:0007669"/>
    <property type="project" value="TreeGrafter"/>
</dbReference>
<evidence type="ECO:0000313" key="4">
    <source>
        <dbReference type="Proteomes" id="UP001205105"/>
    </source>
</evidence>